<proteinExistence type="predicted"/>
<dbReference type="InterPro" id="IPR047800">
    <property type="entry name" value="SWFGD_dom"/>
</dbReference>
<accession>A0A501WTJ3</accession>
<gene>
    <name evidence="3" type="ORF">FJM51_07995</name>
</gene>
<comment type="caution">
    <text evidence="3">The sequence shown here is derived from an EMBL/GenBank/DDBJ whole genome shotgun (WGS) entry which is preliminary data.</text>
</comment>
<evidence type="ECO:0000313" key="3">
    <source>
        <dbReference type="EMBL" id="TPE51635.1"/>
    </source>
</evidence>
<dbReference type="EMBL" id="VFRP01000006">
    <property type="protein sequence ID" value="TPE51635.1"/>
    <property type="molecule type" value="Genomic_DNA"/>
</dbReference>
<dbReference type="RefSeq" id="WP_140453609.1">
    <property type="nucleotide sequence ID" value="NZ_VFRP01000006.1"/>
</dbReference>
<dbReference type="Pfam" id="PF04972">
    <property type="entry name" value="BON"/>
    <property type="match status" value="1"/>
</dbReference>
<organism evidence="3 4">
    <name type="scientific">Amaricoccus solimangrovi</name>
    <dbReference type="NCBI Taxonomy" id="2589815"/>
    <lineage>
        <taxon>Bacteria</taxon>
        <taxon>Pseudomonadati</taxon>
        <taxon>Pseudomonadota</taxon>
        <taxon>Alphaproteobacteria</taxon>
        <taxon>Rhodobacterales</taxon>
        <taxon>Paracoccaceae</taxon>
        <taxon>Amaricoccus</taxon>
    </lineage>
</organism>
<evidence type="ECO:0000259" key="2">
    <source>
        <dbReference type="PROSITE" id="PS50914"/>
    </source>
</evidence>
<evidence type="ECO:0000313" key="4">
    <source>
        <dbReference type="Proteomes" id="UP000319255"/>
    </source>
</evidence>
<dbReference type="Proteomes" id="UP000319255">
    <property type="component" value="Unassembled WGS sequence"/>
</dbReference>
<dbReference type="InterPro" id="IPR051686">
    <property type="entry name" value="Lipoprotein_DolP"/>
</dbReference>
<feature type="region of interest" description="Disordered" evidence="1">
    <location>
        <begin position="1"/>
        <end position="73"/>
    </location>
</feature>
<evidence type="ECO:0000256" key="1">
    <source>
        <dbReference type="SAM" id="MobiDB-lite"/>
    </source>
</evidence>
<keyword evidence="4" id="KW-1185">Reference proteome</keyword>
<reference evidence="3 4" key="1">
    <citation type="submission" date="2019-06" db="EMBL/GenBank/DDBJ databases">
        <title>A novel bacterium of genus Amaricoccus, isolated from marine sediment.</title>
        <authorList>
            <person name="Huang H."/>
            <person name="Mo K."/>
            <person name="Hu Y."/>
        </authorList>
    </citation>
    <scope>NUCLEOTIDE SEQUENCE [LARGE SCALE GENOMIC DNA]</scope>
    <source>
        <strain evidence="3 4">HB172011</strain>
    </source>
</reference>
<dbReference type="OrthoDB" id="680465at2"/>
<feature type="region of interest" description="Disordered" evidence="1">
    <location>
        <begin position="170"/>
        <end position="208"/>
    </location>
</feature>
<feature type="compositionally biased region" description="Basic and acidic residues" evidence="1">
    <location>
        <begin position="46"/>
        <end position="66"/>
    </location>
</feature>
<feature type="compositionally biased region" description="Basic and acidic residues" evidence="1">
    <location>
        <begin position="1"/>
        <end position="40"/>
    </location>
</feature>
<feature type="compositionally biased region" description="Basic and acidic residues" evidence="1">
    <location>
        <begin position="175"/>
        <end position="186"/>
    </location>
</feature>
<dbReference type="NCBIfam" id="NF033157">
    <property type="entry name" value="SWFGD_domain"/>
    <property type="match status" value="2"/>
</dbReference>
<dbReference type="PROSITE" id="PS50914">
    <property type="entry name" value="BON"/>
    <property type="match status" value="1"/>
</dbReference>
<dbReference type="InterPro" id="IPR007055">
    <property type="entry name" value="BON_dom"/>
</dbReference>
<dbReference type="SMART" id="SM00749">
    <property type="entry name" value="BON"/>
    <property type="match status" value="1"/>
</dbReference>
<sequence>MRTDWENRGRYGRGGYDDDYGRGRGASDRDWSDRAGDEMRSWFGDDDARRRRRMDDERDYGRRGPRDYGFAEGYGEGDRGYRSEYGDYGAGRGYEGGGAFGGGFREDRIPRYDRGGGSRGGYGRGYGGGYARGYGAGYGAGHGGGYGGRAGSRDEERGFMERAGDEIASWFGDDDAQRRRDMDSHRGRGPKNYTRSDERIREDVNDRLSEDSRLDAREIEVSVSGGEVTLQGSIGERFEKRRAEDIAEDVLGVTHVQNNLRVKTREDRSVSTTTTGGGSTPAM</sequence>
<feature type="domain" description="BON" evidence="2">
    <location>
        <begin position="196"/>
        <end position="264"/>
    </location>
</feature>
<feature type="region of interest" description="Disordered" evidence="1">
    <location>
        <begin position="262"/>
        <end position="283"/>
    </location>
</feature>
<dbReference type="Gene3D" id="3.30.1340.30">
    <property type="match status" value="1"/>
</dbReference>
<protein>
    <submittedName>
        <fullName evidence="3">BON domain-containing protein</fullName>
    </submittedName>
</protein>
<feature type="compositionally biased region" description="Basic and acidic residues" evidence="1">
    <location>
        <begin position="194"/>
        <end position="208"/>
    </location>
</feature>
<dbReference type="InterPro" id="IPR014004">
    <property type="entry name" value="Transpt-assoc_nodulatn_dom_bac"/>
</dbReference>
<dbReference type="PANTHER" id="PTHR34606">
    <property type="entry name" value="BON DOMAIN-CONTAINING PROTEIN"/>
    <property type="match status" value="1"/>
</dbReference>
<dbReference type="PANTHER" id="PTHR34606:SF15">
    <property type="entry name" value="BON DOMAIN-CONTAINING PROTEIN"/>
    <property type="match status" value="1"/>
</dbReference>
<name>A0A501WTJ3_9RHOB</name>
<dbReference type="AlphaFoldDB" id="A0A501WTJ3"/>